<proteinExistence type="inferred from homology"/>
<feature type="transmembrane region" description="Helical" evidence="11">
    <location>
        <begin position="996"/>
        <end position="1018"/>
    </location>
</feature>
<evidence type="ECO:0000259" key="12">
    <source>
        <dbReference type="PROSITE" id="PS50846"/>
    </source>
</evidence>
<dbReference type="GO" id="GO:0016020">
    <property type="term" value="C:membrane"/>
    <property type="evidence" value="ECO:0007669"/>
    <property type="project" value="UniProtKB-SubCell"/>
</dbReference>
<dbReference type="CDD" id="cd00371">
    <property type="entry name" value="HMA"/>
    <property type="match status" value="1"/>
</dbReference>
<feature type="compositionally biased region" description="Low complexity" evidence="10">
    <location>
        <begin position="101"/>
        <end position="121"/>
    </location>
</feature>
<evidence type="ECO:0000256" key="2">
    <source>
        <dbReference type="ARBA" id="ARBA00008804"/>
    </source>
</evidence>
<dbReference type="SUPFAM" id="SSF81665">
    <property type="entry name" value="Calcium ATPase, transmembrane domain M"/>
    <property type="match status" value="1"/>
</dbReference>
<feature type="transmembrane region" description="Helical" evidence="11">
    <location>
        <begin position="524"/>
        <end position="550"/>
    </location>
</feature>
<feature type="transmembrane region" description="Helical" evidence="11">
    <location>
        <begin position="893"/>
        <end position="913"/>
    </location>
</feature>
<dbReference type="InterPro" id="IPR023298">
    <property type="entry name" value="ATPase_P-typ_TM_dom_sf"/>
</dbReference>
<evidence type="ECO:0000256" key="1">
    <source>
        <dbReference type="ARBA" id="ARBA00004141"/>
    </source>
</evidence>
<evidence type="ECO:0000256" key="10">
    <source>
        <dbReference type="SAM" id="MobiDB-lite"/>
    </source>
</evidence>
<keyword evidence="7" id="KW-1278">Translocase</keyword>
<gene>
    <name evidence="13" type="ORF">CARN2_3835</name>
</gene>
<dbReference type="InterPro" id="IPR036163">
    <property type="entry name" value="HMA_dom_sf"/>
</dbReference>
<dbReference type="NCBIfam" id="TIGR01494">
    <property type="entry name" value="ATPase_P-type"/>
    <property type="match status" value="2"/>
</dbReference>
<accession>E6PTV1</accession>
<dbReference type="GO" id="GO:0046872">
    <property type="term" value="F:metal ion binding"/>
    <property type="evidence" value="ECO:0007669"/>
    <property type="project" value="InterPro"/>
</dbReference>
<dbReference type="PRINTS" id="PR00120">
    <property type="entry name" value="HATPASE"/>
</dbReference>
<dbReference type="AlphaFoldDB" id="E6PTV1"/>
<keyword evidence="3" id="KW-0597">Phosphoprotein</keyword>
<dbReference type="Gene3D" id="1.20.1110.10">
    <property type="entry name" value="Calcium-transporting ATPase, transmembrane domain"/>
    <property type="match status" value="1"/>
</dbReference>
<dbReference type="InterPro" id="IPR023214">
    <property type="entry name" value="HAD_sf"/>
</dbReference>
<dbReference type="InterPro" id="IPR036412">
    <property type="entry name" value="HAD-like_sf"/>
</dbReference>
<feature type="transmembrane region" description="Helical" evidence="11">
    <location>
        <begin position="962"/>
        <end position="984"/>
    </location>
</feature>
<dbReference type="PROSITE" id="PS50846">
    <property type="entry name" value="HMA_2"/>
    <property type="match status" value="1"/>
</dbReference>
<evidence type="ECO:0000256" key="7">
    <source>
        <dbReference type="ARBA" id="ARBA00022967"/>
    </source>
</evidence>
<feature type="compositionally biased region" description="Basic residues" evidence="10">
    <location>
        <begin position="76"/>
        <end position="86"/>
    </location>
</feature>
<reference evidence="13" key="1">
    <citation type="submission" date="2009-10" db="EMBL/GenBank/DDBJ databases">
        <title>Diversity of trophic interactions inside an arsenic-rich microbial ecosystem.</title>
        <authorList>
            <person name="Bertin P.N."/>
            <person name="Heinrich-Salmeron A."/>
            <person name="Pelletier E."/>
            <person name="Goulhen-Chollet F."/>
            <person name="Arsene-Ploetze F."/>
            <person name="Gallien S."/>
            <person name="Calteau A."/>
            <person name="Vallenet D."/>
            <person name="Casiot C."/>
            <person name="Chane-Woon-Ming B."/>
            <person name="Giloteaux L."/>
            <person name="Barakat M."/>
            <person name="Bonnefoy V."/>
            <person name="Bruneel O."/>
            <person name="Chandler M."/>
            <person name="Cleiss J."/>
            <person name="Duran R."/>
            <person name="Elbaz-Poulichet F."/>
            <person name="Fonknechten N."/>
            <person name="Lauga B."/>
            <person name="Mornico D."/>
            <person name="Ortet P."/>
            <person name="Schaeffer C."/>
            <person name="Siguier P."/>
            <person name="Alexander Thil Smith A."/>
            <person name="Van Dorsselaer A."/>
            <person name="Weissenbach J."/>
            <person name="Medigue C."/>
            <person name="Le Paslier D."/>
        </authorList>
    </citation>
    <scope>NUCLEOTIDE SEQUENCE</scope>
</reference>
<dbReference type="InterPro" id="IPR001757">
    <property type="entry name" value="P_typ_ATPase"/>
</dbReference>
<dbReference type="SMART" id="SM00831">
    <property type="entry name" value="Cation_ATPase_N"/>
    <property type="match status" value="1"/>
</dbReference>
<comment type="similarity">
    <text evidence="2">Belongs to the cation transport ATPase (P-type) (TC 3.A.3) family. Type IIIA subfamily.</text>
</comment>
<feature type="transmembrane region" description="Helical" evidence="11">
    <location>
        <begin position="1024"/>
        <end position="1044"/>
    </location>
</feature>
<dbReference type="SUPFAM" id="SSF55008">
    <property type="entry name" value="HMA, heavy metal-associated domain"/>
    <property type="match status" value="1"/>
</dbReference>
<evidence type="ECO:0000256" key="5">
    <source>
        <dbReference type="ARBA" id="ARBA00022741"/>
    </source>
</evidence>
<evidence type="ECO:0000256" key="8">
    <source>
        <dbReference type="ARBA" id="ARBA00022989"/>
    </source>
</evidence>
<dbReference type="Pfam" id="PF00702">
    <property type="entry name" value="Hydrolase"/>
    <property type="match status" value="1"/>
</dbReference>
<keyword evidence="8 11" id="KW-1133">Transmembrane helix</keyword>
<organism evidence="13">
    <name type="scientific">mine drainage metagenome</name>
    <dbReference type="NCBI Taxonomy" id="410659"/>
    <lineage>
        <taxon>unclassified sequences</taxon>
        <taxon>metagenomes</taxon>
        <taxon>ecological metagenomes</taxon>
    </lineage>
</organism>
<dbReference type="Pfam" id="PF00690">
    <property type="entry name" value="Cation_ATPase_N"/>
    <property type="match status" value="1"/>
</dbReference>
<dbReference type="InterPro" id="IPR059000">
    <property type="entry name" value="ATPase_P-type_domA"/>
</dbReference>
<feature type="transmembrane region" description="Helical" evidence="11">
    <location>
        <begin position="349"/>
        <end position="365"/>
    </location>
</feature>
<sequence>MKTSIIEVHDMLSVLTVDEVEKRIGKVPGVESVTVNHAAGNATVRYDETRLEVADIKAIMHQRAHQSAGEFQLMQRSKHKPARKRAVVPTPEAAPDTTSTVAPAGKARPVAPAAAASAVGAEDGHEGHTAPGAPPSIPVAETPKAGASASTPAAPEVDENKDQAAPDAMPSTPVAATPKAASVAPAAVPVPTAPAVEAAPAPAAPPPATPAADENKGHAAPDAKPSTPAAPAHGFLARIKGILLKKLNADGTSNPPSAPVARGEPGLAPAPPTVTTSPDAPAGAVKDAPAGGLTSDEGRRRLEKSGPNAMPDTTLHPLRRALAKLWAPVPWMLEAAILLELVLGKYVEAAIIAGLLVFNAALGFFQEGRAQATLAALKSRLALNASVRRDGAWKIVPAAELVPGDVVKLSLGAVVAADVRLVEGSVLLDQSMLTGESVPIEAGPGVQTYAGALVRRGEAVAEVTATGVRTKFGRTAELVRTAHVVSSQQKAVLRVVRNLALFNGVLIAMLVAYAYAIAMPSAQIIPLVLTAVLASIPVALPATFTLAAAVGAQALAKLGVLPTRLSAVDEAASIDVLCADKTGTLTNNELKVTTVHPLPGFDAAHVMGMAALASSDGGQDPVDGAIRAAALHSAVPGLPKLNKFVPFDPATKMSEATVTDSTGATLRVVKGAFAAVASLTQASPDASAAANELEAQGFRVLAVAVGPSAAMKLAGIIALSDPPRSDSAALITELHTLGVRTVMVTGDAAATAAIVAHAVGLEGAVSPPGPIPDVVRAGDFAVFAGVLPEGKYKLVQAFQKGGHTVGMCGDGANDAPALRQAQMGIAVSTATDVAKSAAGIVLTQPGLVGIVAAVKEGRVTFQRILTYTLNTMIKKIVTVLFLAVGLVMTGHAILTPMLMVIIMVTGDFLTMSLTTDKVQASPLPNAWRIGKLTIAGAIVGLCLLVFCTAVLAFGHFSMGLGIAALNTLALVALVFGSQTTLYAIRERQRLWSRASLWLNLSSLANVLIILTLAVAGILMTPLPILLVAGTLGVAVGFGLVLNVVKIPIFKRLRIA</sequence>
<protein>
    <submittedName>
        <fullName evidence="13">Putative Proton-exporting ATPase (Modular protein)</fullName>
    </submittedName>
</protein>
<keyword evidence="5" id="KW-0547">Nucleotide-binding</keyword>
<feature type="transmembrane region" description="Helical" evidence="11">
    <location>
        <begin position="864"/>
        <end position="887"/>
    </location>
</feature>
<dbReference type="PROSITE" id="PS00154">
    <property type="entry name" value="ATPASE_E1_E2"/>
    <property type="match status" value="1"/>
</dbReference>
<keyword evidence="4 11" id="KW-0812">Transmembrane</keyword>
<feature type="region of interest" description="Disordered" evidence="10">
    <location>
        <begin position="248"/>
        <end position="314"/>
    </location>
</feature>
<dbReference type="InterPro" id="IPR008250">
    <property type="entry name" value="ATPase_P-typ_transduc_dom_A_sf"/>
</dbReference>
<dbReference type="PRINTS" id="PR00119">
    <property type="entry name" value="CATATPASE"/>
</dbReference>
<dbReference type="EMBL" id="CABM01000051">
    <property type="protein sequence ID" value="CBH98358.1"/>
    <property type="molecule type" value="Genomic_DNA"/>
</dbReference>
<dbReference type="SUPFAM" id="SSF81653">
    <property type="entry name" value="Calcium ATPase, transduction domain A"/>
    <property type="match status" value="1"/>
</dbReference>
<feature type="region of interest" description="Disordered" evidence="10">
    <location>
        <begin position="197"/>
        <end position="231"/>
    </location>
</feature>
<dbReference type="FunFam" id="2.70.150.10:FF:000042">
    <property type="entry name" value="Plasma membrane ATPase"/>
    <property type="match status" value="1"/>
</dbReference>
<dbReference type="GO" id="GO:0016887">
    <property type="term" value="F:ATP hydrolysis activity"/>
    <property type="evidence" value="ECO:0007669"/>
    <property type="project" value="InterPro"/>
</dbReference>
<dbReference type="InterPro" id="IPR006121">
    <property type="entry name" value="HMA_dom"/>
</dbReference>
<dbReference type="SFLD" id="SFLDG00002">
    <property type="entry name" value="C1.7:_P-type_atpase_like"/>
    <property type="match status" value="1"/>
</dbReference>
<feature type="transmembrane region" description="Helical" evidence="11">
    <location>
        <begin position="934"/>
        <end position="956"/>
    </location>
</feature>
<keyword evidence="9 11" id="KW-0472">Membrane</keyword>
<feature type="region of interest" description="Disordered" evidence="10">
    <location>
        <begin position="66"/>
        <end position="177"/>
    </location>
</feature>
<dbReference type="SFLD" id="SFLDF00027">
    <property type="entry name" value="p-type_atpase"/>
    <property type="match status" value="1"/>
</dbReference>
<dbReference type="PANTHER" id="PTHR42861">
    <property type="entry name" value="CALCIUM-TRANSPORTING ATPASE"/>
    <property type="match status" value="1"/>
</dbReference>
<dbReference type="InterPro" id="IPR023299">
    <property type="entry name" value="ATPase_P-typ_cyto_dom_N"/>
</dbReference>
<dbReference type="InterPro" id="IPR004014">
    <property type="entry name" value="ATPase_P-typ_cation-transptr_N"/>
</dbReference>
<dbReference type="Gene3D" id="2.70.150.10">
    <property type="entry name" value="Calcium-transporting ATPase, cytoplasmic transduction domain A"/>
    <property type="match status" value="1"/>
</dbReference>
<name>E6PTV1_9ZZZZ</name>
<dbReference type="Gene3D" id="3.30.70.100">
    <property type="match status" value="1"/>
</dbReference>
<dbReference type="Gene3D" id="3.40.50.1000">
    <property type="entry name" value="HAD superfamily/HAD-like"/>
    <property type="match status" value="1"/>
</dbReference>
<dbReference type="GO" id="GO:0005524">
    <property type="term" value="F:ATP binding"/>
    <property type="evidence" value="ECO:0007669"/>
    <property type="project" value="UniProtKB-KW"/>
</dbReference>
<comment type="subcellular location">
    <subcellularLocation>
        <location evidence="1">Membrane</location>
        <topology evidence="1">Multi-pass membrane protein</topology>
    </subcellularLocation>
</comment>
<comment type="caution">
    <text evidence="13">The sequence shown here is derived from an EMBL/GenBank/DDBJ whole genome shotgun (WGS) entry which is preliminary data.</text>
</comment>
<evidence type="ECO:0000256" key="11">
    <source>
        <dbReference type="SAM" id="Phobius"/>
    </source>
</evidence>
<dbReference type="SFLD" id="SFLDS00003">
    <property type="entry name" value="Haloacid_Dehalogenase"/>
    <property type="match status" value="1"/>
</dbReference>
<keyword evidence="6" id="KW-0067">ATP-binding</keyword>
<evidence type="ECO:0000256" key="6">
    <source>
        <dbReference type="ARBA" id="ARBA00022840"/>
    </source>
</evidence>
<dbReference type="InterPro" id="IPR018303">
    <property type="entry name" value="ATPase_P-typ_P_site"/>
</dbReference>
<evidence type="ECO:0000313" key="13">
    <source>
        <dbReference type="EMBL" id="CBH98358.1"/>
    </source>
</evidence>
<dbReference type="InterPro" id="IPR044492">
    <property type="entry name" value="P_typ_ATPase_HD_dom"/>
</dbReference>
<feature type="transmembrane region" description="Helical" evidence="11">
    <location>
        <begin position="499"/>
        <end position="518"/>
    </location>
</feature>
<dbReference type="Gene3D" id="3.40.1110.10">
    <property type="entry name" value="Calcium-transporting ATPase, cytoplasmic domain N"/>
    <property type="match status" value="1"/>
</dbReference>
<dbReference type="SUPFAM" id="SSF56784">
    <property type="entry name" value="HAD-like"/>
    <property type="match status" value="1"/>
</dbReference>
<feature type="domain" description="HMA" evidence="12">
    <location>
        <begin position="2"/>
        <end position="68"/>
    </location>
</feature>
<dbReference type="Pfam" id="PF00403">
    <property type="entry name" value="HMA"/>
    <property type="match status" value="1"/>
</dbReference>
<evidence type="ECO:0000256" key="4">
    <source>
        <dbReference type="ARBA" id="ARBA00022692"/>
    </source>
</evidence>
<evidence type="ECO:0000256" key="9">
    <source>
        <dbReference type="ARBA" id="ARBA00023136"/>
    </source>
</evidence>
<dbReference type="Pfam" id="PF00122">
    <property type="entry name" value="E1-E2_ATPase"/>
    <property type="match status" value="1"/>
</dbReference>
<evidence type="ECO:0000256" key="3">
    <source>
        <dbReference type="ARBA" id="ARBA00022553"/>
    </source>
</evidence>